<dbReference type="PANTHER" id="PTHR33112">
    <property type="entry name" value="DOMAIN PROTEIN, PUTATIVE-RELATED"/>
    <property type="match status" value="1"/>
</dbReference>
<dbReference type="InterPro" id="IPR010730">
    <property type="entry name" value="HET"/>
</dbReference>
<proteinExistence type="predicted"/>
<protein>
    <recommendedName>
        <fullName evidence="1">Heterokaryon incompatibility domain-containing protein</fullName>
    </recommendedName>
</protein>
<dbReference type="Pfam" id="PF06985">
    <property type="entry name" value="HET"/>
    <property type="match status" value="1"/>
</dbReference>
<feature type="domain" description="Heterokaryon incompatibility" evidence="1">
    <location>
        <begin position="161"/>
        <end position="329"/>
    </location>
</feature>
<keyword evidence="3" id="KW-1185">Reference proteome</keyword>
<comment type="caution">
    <text evidence="2">The sequence shown here is derived from an EMBL/GenBank/DDBJ whole genome shotgun (WGS) entry which is preliminary data.</text>
</comment>
<gene>
    <name evidence="2" type="ORF">EKO04_007583</name>
</gene>
<dbReference type="OrthoDB" id="5362512at2759"/>
<dbReference type="EMBL" id="RZGK01000013">
    <property type="protein sequence ID" value="KAF9694533.1"/>
    <property type="molecule type" value="Genomic_DNA"/>
</dbReference>
<reference evidence="2" key="2">
    <citation type="submission" date="2020-09" db="EMBL/GenBank/DDBJ databases">
        <title>Reference genome assembly for Australian Ascochyta lentis isolate Al4.</title>
        <authorList>
            <person name="Lee R.C."/>
            <person name="Farfan-Caceres L.M."/>
            <person name="Debler J.W."/>
            <person name="Williams A.H."/>
            <person name="Henares B.M."/>
        </authorList>
    </citation>
    <scope>NUCLEOTIDE SEQUENCE</scope>
    <source>
        <strain evidence="2">Al4</strain>
    </source>
</reference>
<accession>A0A8H7J3D4</accession>
<dbReference type="PANTHER" id="PTHR33112:SF9">
    <property type="entry name" value="HETEROKARYON INCOMPATIBILITY DOMAIN-CONTAINING PROTEIN"/>
    <property type="match status" value="1"/>
</dbReference>
<evidence type="ECO:0000259" key="1">
    <source>
        <dbReference type="Pfam" id="PF06985"/>
    </source>
</evidence>
<evidence type="ECO:0000313" key="3">
    <source>
        <dbReference type="Proteomes" id="UP000651452"/>
    </source>
</evidence>
<organism evidence="2 3">
    <name type="scientific">Ascochyta lentis</name>
    <dbReference type="NCBI Taxonomy" id="205686"/>
    <lineage>
        <taxon>Eukaryota</taxon>
        <taxon>Fungi</taxon>
        <taxon>Dikarya</taxon>
        <taxon>Ascomycota</taxon>
        <taxon>Pezizomycotina</taxon>
        <taxon>Dothideomycetes</taxon>
        <taxon>Pleosporomycetidae</taxon>
        <taxon>Pleosporales</taxon>
        <taxon>Pleosporineae</taxon>
        <taxon>Didymellaceae</taxon>
        <taxon>Ascochyta</taxon>
    </lineage>
</organism>
<dbReference type="Proteomes" id="UP000651452">
    <property type="component" value="Unassembled WGS sequence"/>
</dbReference>
<evidence type="ECO:0000313" key="2">
    <source>
        <dbReference type="EMBL" id="KAF9694533.1"/>
    </source>
</evidence>
<reference evidence="2" key="1">
    <citation type="submission" date="2018-12" db="EMBL/GenBank/DDBJ databases">
        <authorList>
            <person name="Syme R.A."/>
            <person name="Farfan-Caceres L."/>
            <person name="Lichtenzveig J."/>
        </authorList>
    </citation>
    <scope>NUCLEOTIDE SEQUENCE</scope>
    <source>
        <strain evidence="2">Al4</strain>
    </source>
</reference>
<dbReference type="AlphaFoldDB" id="A0A8H7J3D4"/>
<sequence>MASHNHSRALSTASLFQYKFDHTYQLEIDLRQDPIRIQHVFHLKQRNHAITSPDQHSVHVIYRPLGRSPSRPDTLTIPSSRRECAAALEWLKKCSCYSPGSHPFYPSRLLSLEQLKASNAANENSPSAHNNTAVTVSLVETKSWHGTKGKAAGYGGGNKQYVTLSHCWGGAVSHQLIRENYDDFVRGILIKDLPKTFQDAVYFAASIEEVGYIWIDSLCIIQRDAQDWLEQSAVMDRVYSETFLNLSATASLNSNGGLFRQGDFEELEETEVLLDIEGLPLACDRKALTTCPVKRKRHFLRRCVVVDISFWANKVEKGPVNTRGWVLQERLMSPRVLHFCWDQIGWECCCSGDTQVATVESTHPKDPKSQQSRYHNIIEGIRQKTIGAHNGADTTTQSPLDLWAAVVNTYTKTAISFPKDKLIAISGLAKIIAEETKCGYVAGLWRKDIEIQLLWFIEPAFDRFNRSFSNPAKIPGNYYAPSFSWAAVDVTGHGITYARIANRSLLIRIEDVAVQTLTDNEFGLVSKARIVLWGKLREARLVSRPKNRFGWHLVNRNDLDDELHTNVYLDCPQRDLDCIDTLDTQVFILPIAREVGEVGTSRNEYLLCLILRSDQEMGSFRRIGITKLSPHGDRIAMRNLTIDGDAGYKILEVIANDAMLPHDGNYDRRTGMHRFAAYPAKVY</sequence>
<name>A0A8H7J3D4_9PLEO</name>